<proteinExistence type="predicted"/>
<evidence type="ECO:0000313" key="2">
    <source>
        <dbReference type="Proteomes" id="UP001209878"/>
    </source>
</evidence>
<dbReference type="EMBL" id="JAODUO010001745">
    <property type="protein sequence ID" value="KAK2159107.1"/>
    <property type="molecule type" value="Genomic_DNA"/>
</dbReference>
<gene>
    <name evidence="1" type="ORF">NP493_1749g00063</name>
</gene>
<evidence type="ECO:0000313" key="1">
    <source>
        <dbReference type="EMBL" id="KAK2159107.1"/>
    </source>
</evidence>
<organism evidence="1 2">
    <name type="scientific">Ridgeia piscesae</name>
    <name type="common">Tubeworm</name>
    <dbReference type="NCBI Taxonomy" id="27915"/>
    <lineage>
        <taxon>Eukaryota</taxon>
        <taxon>Metazoa</taxon>
        <taxon>Spiralia</taxon>
        <taxon>Lophotrochozoa</taxon>
        <taxon>Annelida</taxon>
        <taxon>Polychaeta</taxon>
        <taxon>Sedentaria</taxon>
        <taxon>Canalipalpata</taxon>
        <taxon>Sabellida</taxon>
        <taxon>Siboglinidae</taxon>
        <taxon>Ridgeia</taxon>
    </lineage>
</organism>
<comment type="caution">
    <text evidence="1">The sequence shown here is derived from an EMBL/GenBank/DDBJ whole genome shotgun (WGS) entry which is preliminary data.</text>
</comment>
<dbReference type="AlphaFoldDB" id="A0AAD9JU56"/>
<keyword evidence="2" id="KW-1185">Reference proteome</keyword>
<reference evidence="1" key="1">
    <citation type="journal article" date="2023" name="Mol. Biol. Evol.">
        <title>Third-Generation Sequencing Reveals the Adaptive Role of the Epigenome in Three Deep-Sea Polychaetes.</title>
        <authorList>
            <person name="Perez M."/>
            <person name="Aroh O."/>
            <person name="Sun Y."/>
            <person name="Lan Y."/>
            <person name="Juniper S.K."/>
            <person name="Young C.R."/>
            <person name="Angers B."/>
            <person name="Qian P.Y."/>
        </authorList>
    </citation>
    <scope>NUCLEOTIDE SEQUENCE</scope>
    <source>
        <strain evidence="1">R07B-5</strain>
    </source>
</reference>
<accession>A0AAD9JU56</accession>
<protein>
    <submittedName>
        <fullName evidence="1">Uncharacterized protein</fullName>
    </submittedName>
</protein>
<name>A0AAD9JU56_RIDPI</name>
<dbReference type="Proteomes" id="UP001209878">
    <property type="component" value="Unassembled WGS sequence"/>
</dbReference>
<sequence length="145" mass="16640">MSSIEATLTVSQLRCTGHIIRMNDSRFPKAVFYGELAKGKRLHGGQRLRLKNVVKQHLNATHITADNWETLAQDRQQWRQAIHKGKGHIEENISQQYQHDHNVRHGFLDASVPIMFCVNCGRDVKAQIGLFSHQRAKQVTEVTLY</sequence>